<name>A0ABV5I454_9RHOB</name>
<dbReference type="InterPro" id="IPR029033">
    <property type="entry name" value="His_PPase_superfam"/>
</dbReference>
<evidence type="ECO:0000313" key="1">
    <source>
        <dbReference type="EMBL" id="MFB9150991.1"/>
    </source>
</evidence>
<reference evidence="1 2" key="1">
    <citation type="submission" date="2024-09" db="EMBL/GenBank/DDBJ databases">
        <authorList>
            <person name="Sun Q."/>
            <person name="Mori K."/>
        </authorList>
    </citation>
    <scope>NUCLEOTIDE SEQUENCE [LARGE SCALE GENOMIC DNA]</scope>
    <source>
        <strain evidence="1 2">CECT 9424</strain>
    </source>
</reference>
<dbReference type="PANTHER" id="PTHR48100">
    <property type="entry name" value="BROAD-SPECIFICITY PHOSPHATASE YOR283W-RELATED"/>
    <property type="match status" value="1"/>
</dbReference>
<organism evidence="1 2">
    <name type="scientific">Roseovarius ramblicola</name>
    <dbReference type="NCBI Taxonomy" id="2022336"/>
    <lineage>
        <taxon>Bacteria</taxon>
        <taxon>Pseudomonadati</taxon>
        <taxon>Pseudomonadota</taxon>
        <taxon>Alphaproteobacteria</taxon>
        <taxon>Rhodobacterales</taxon>
        <taxon>Roseobacteraceae</taxon>
        <taxon>Roseovarius</taxon>
    </lineage>
</organism>
<accession>A0ABV5I454</accession>
<evidence type="ECO:0000313" key="2">
    <source>
        <dbReference type="Proteomes" id="UP001589670"/>
    </source>
</evidence>
<protein>
    <submittedName>
        <fullName evidence="1">Histidine phosphatase family protein</fullName>
    </submittedName>
</protein>
<dbReference type="CDD" id="cd07067">
    <property type="entry name" value="HP_PGM_like"/>
    <property type="match status" value="1"/>
</dbReference>
<dbReference type="PANTHER" id="PTHR48100:SF1">
    <property type="entry name" value="HISTIDINE PHOSPHATASE FAMILY PROTEIN-RELATED"/>
    <property type="match status" value="1"/>
</dbReference>
<dbReference type="Proteomes" id="UP001589670">
    <property type="component" value="Unassembled WGS sequence"/>
</dbReference>
<dbReference type="SUPFAM" id="SSF53254">
    <property type="entry name" value="Phosphoglycerate mutase-like"/>
    <property type="match status" value="1"/>
</dbReference>
<dbReference type="Gene3D" id="3.40.50.1240">
    <property type="entry name" value="Phosphoglycerate mutase-like"/>
    <property type="match status" value="1"/>
</dbReference>
<keyword evidence="2" id="KW-1185">Reference proteome</keyword>
<gene>
    <name evidence="1" type="ORF">ACFFU4_14650</name>
</gene>
<dbReference type="InterPro" id="IPR013078">
    <property type="entry name" value="His_Pase_superF_clade-1"/>
</dbReference>
<dbReference type="RefSeq" id="WP_377070559.1">
    <property type="nucleotide sequence ID" value="NZ_JBHMEC010000024.1"/>
</dbReference>
<dbReference type="InterPro" id="IPR050275">
    <property type="entry name" value="PGM_Phosphatase"/>
</dbReference>
<proteinExistence type="predicted"/>
<comment type="caution">
    <text evidence="1">The sequence shown here is derived from an EMBL/GenBank/DDBJ whole genome shotgun (WGS) entry which is preliminary data.</text>
</comment>
<dbReference type="SMART" id="SM00855">
    <property type="entry name" value="PGAM"/>
    <property type="match status" value="1"/>
</dbReference>
<dbReference type="EMBL" id="JBHMEC010000024">
    <property type="protein sequence ID" value="MFB9150991.1"/>
    <property type="molecule type" value="Genomic_DNA"/>
</dbReference>
<sequence>MSRLFWVRHGPTHATGMVGWSDLPADLSDTARIARLAAHLPGGALVISSDLARARATADAIAGPRPRLPDDPDLREIHFGTWEMQAFDTIADQDRLRAFWDAPGDVRPPGGESWHEISARAGRAVARLRAAHAGRDIVVVAHMGTILTQVQAATGIAAFEAFGHRIDPLSVTDLHWRDGGWRLGSVNHRP</sequence>
<dbReference type="Pfam" id="PF00300">
    <property type="entry name" value="His_Phos_1"/>
    <property type="match status" value="1"/>
</dbReference>